<feature type="compositionally biased region" description="Low complexity" evidence="1">
    <location>
        <begin position="9"/>
        <end position="18"/>
    </location>
</feature>
<feature type="region of interest" description="Disordered" evidence="1">
    <location>
        <begin position="1"/>
        <end position="43"/>
    </location>
</feature>
<reference evidence="2 3" key="1">
    <citation type="submission" date="2019-03" db="EMBL/GenBank/DDBJ databases">
        <title>Genomic Encyclopedia of Type Strains, Phase IV (KMG-IV): sequencing the most valuable type-strain genomes for metagenomic binning, comparative biology and taxonomic classification.</title>
        <authorList>
            <person name="Goeker M."/>
        </authorList>
    </citation>
    <scope>NUCLEOTIDE SEQUENCE [LARGE SCALE GENOMIC DNA]</scope>
    <source>
        <strain evidence="2 3">DSM 46831</strain>
    </source>
</reference>
<evidence type="ECO:0000256" key="1">
    <source>
        <dbReference type="SAM" id="MobiDB-lite"/>
    </source>
</evidence>
<accession>A0A4R2RCN5</accession>
<feature type="compositionally biased region" description="Low complexity" evidence="1">
    <location>
        <begin position="24"/>
        <end position="33"/>
    </location>
</feature>
<name>A0A4R2RCN5_9BACL</name>
<dbReference type="Proteomes" id="UP000294746">
    <property type="component" value="Unassembled WGS sequence"/>
</dbReference>
<comment type="caution">
    <text evidence="2">The sequence shown here is derived from an EMBL/GenBank/DDBJ whole genome shotgun (WGS) entry which is preliminary data.</text>
</comment>
<protein>
    <submittedName>
        <fullName evidence="2">Collagen triple helix repeat protein</fullName>
    </submittedName>
</protein>
<dbReference type="Pfam" id="PF01391">
    <property type="entry name" value="Collagen"/>
    <property type="match status" value="1"/>
</dbReference>
<dbReference type="AlphaFoldDB" id="A0A4R2RCN5"/>
<proteinExistence type="predicted"/>
<evidence type="ECO:0000313" key="3">
    <source>
        <dbReference type="Proteomes" id="UP000294746"/>
    </source>
</evidence>
<dbReference type="InterPro" id="IPR008160">
    <property type="entry name" value="Collagen"/>
</dbReference>
<sequence length="192" mass="18916">GPQGPTGPSGPSGDIGPQGPTGPSGPSGDIGPQGPTGPSGPTGAFLNSALFLARMTQQTVVGGGTNPIIFDAPYASIGSDITYNSVTGQLSLTAGTYLVEYNANILGITGTTTQVPQLGLREAGNLFGFNRTAVPSLSTTEVFSISAGAIISVPATALSLANSTLSAGPGNFNIVVTAPSTPAATLRIMKIG</sequence>
<keyword evidence="3" id="KW-1185">Reference proteome</keyword>
<organism evidence="2 3">
    <name type="scientific">Baia soyae</name>
    <dbReference type="NCBI Taxonomy" id="1544746"/>
    <lineage>
        <taxon>Bacteria</taxon>
        <taxon>Bacillati</taxon>
        <taxon>Bacillota</taxon>
        <taxon>Bacilli</taxon>
        <taxon>Bacillales</taxon>
        <taxon>Thermoactinomycetaceae</taxon>
        <taxon>Baia</taxon>
    </lineage>
</organism>
<feature type="non-terminal residue" evidence="2">
    <location>
        <position position="1"/>
    </location>
</feature>
<evidence type="ECO:0000313" key="2">
    <source>
        <dbReference type="EMBL" id="TCP59889.1"/>
    </source>
</evidence>
<keyword evidence="2" id="KW-0176">Collagen</keyword>
<dbReference type="EMBL" id="SLXV01000091">
    <property type="protein sequence ID" value="TCP59889.1"/>
    <property type="molecule type" value="Genomic_DNA"/>
</dbReference>
<gene>
    <name evidence="2" type="ORF">EDD57_1911</name>
</gene>